<dbReference type="AlphaFoldDB" id="A0AAN6LXB7"/>
<dbReference type="SUPFAM" id="SSF141673">
    <property type="entry name" value="MOSC N-terminal domain-like"/>
    <property type="match status" value="1"/>
</dbReference>
<dbReference type="Pfam" id="PF03476">
    <property type="entry name" value="MOSC_N"/>
    <property type="match status" value="1"/>
</dbReference>
<gene>
    <name evidence="2" type="ORF">GRF29_96g915600</name>
</gene>
<protein>
    <recommendedName>
        <fullName evidence="1">MOSC domain-containing protein</fullName>
    </recommendedName>
</protein>
<dbReference type="InterPro" id="IPR011037">
    <property type="entry name" value="Pyrv_Knase-like_insert_dom_sf"/>
</dbReference>
<dbReference type="SUPFAM" id="SSF50800">
    <property type="entry name" value="PK beta-barrel domain-like"/>
    <property type="match status" value="1"/>
</dbReference>
<comment type="caution">
    <text evidence="2">The sequence shown here is derived from an EMBL/GenBank/DDBJ whole genome shotgun (WGS) entry which is preliminary data.</text>
</comment>
<dbReference type="PROSITE" id="PS51340">
    <property type="entry name" value="MOSC"/>
    <property type="match status" value="1"/>
</dbReference>
<proteinExistence type="predicted"/>
<dbReference type="InterPro" id="IPR005303">
    <property type="entry name" value="MOCOS_middle"/>
</dbReference>
<organism evidence="2 3">
    <name type="scientific">Pseudopithomyces chartarum</name>
    <dbReference type="NCBI Taxonomy" id="1892770"/>
    <lineage>
        <taxon>Eukaryota</taxon>
        <taxon>Fungi</taxon>
        <taxon>Dikarya</taxon>
        <taxon>Ascomycota</taxon>
        <taxon>Pezizomycotina</taxon>
        <taxon>Dothideomycetes</taxon>
        <taxon>Pleosporomycetidae</taxon>
        <taxon>Pleosporales</taxon>
        <taxon>Massarineae</taxon>
        <taxon>Didymosphaeriaceae</taxon>
        <taxon>Pseudopithomyces</taxon>
    </lineage>
</organism>
<dbReference type="GO" id="GO:0030170">
    <property type="term" value="F:pyridoxal phosphate binding"/>
    <property type="evidence" value="ECO:0007669"/>
    <property type="project" value="InterPro"/>
</dbReference>
<evidence type="ECO:0000259" key="1">
    <source>
        <dbReference type="PROSITE" id="PS51340"/>
    </source>
</evidence>
<evidence type="ECO:0000313" key="2">
    <source>
        <dbReference type="EMBL" id="KAK3207940.1"/>
    </source>
</evidence>
<dbReference type="PANTHER" id="PTHR14237">
    <property type="entry name" value="MOLYBDOPTERIN COFACTOR SULFURASE MOSC"/>
    <property type="match status" value="1"/>
</dbReference>
<dbReference type="Proteomes" id="UP001280581">
    <property type="component" value="Unassembled WGS sequence"/>
</dbReference>
<evidence type="ECO:0000313" key="3">
    <source>
        <dbReference type="Proteomes" id="UP001280581"/>
    </source>
</evidence>
<dbReference type="GO" id="GO:0003824">
    <property type="term" value="F:catalytic activity"/>
    <property type="evidence" value="ECO:0007669"/>
    <property type="project" value="InterPro"/>
</dbReference>
<sequence>MLTFLFLIAGAVTASLLLYKGYHLCLNSPPIPSTQTNKSLRIAQIYTYPIKSLRPTTLDAALATHYGLEYDRVFMLLHRTPQGYKNMAVSHYPDMTQFLTSIHSQQNGKPLVQVHFRAFGNQEKAKTIDIPLEPSTDKLVPFSVNMHGSATTAFKMPNQFNTWFTDCFGYDVVLVYLGDNKRKVLWQDMIQTRSTSLLSRTPLIGRLVPKTPEITFADCAPYLVVSSTSLHDVSSRLGPDHSMDVTKFRPNIVVSGAHQAWEEDYWYRLRIGSLELEMKHNCVRCASLNIDYDTGKPGTGTSGQVLKKLQKDRRIDKGAKWSPVFGRYAFPTRKSHQQVIKIGDLAVVTEINKERTIFNWPGIE</sequence>
<reference evidence="2 3" key="1">
    <citation type="submission" date="2021-02" db="EMBL/GenBank/DDBJ databases">
        <title>Genome assembly of Pseudopithomyces chartarum.</title>
        <authorList>
            <person name="Jauregui R."/>
            <person name="Singh J."/>
            <person name="Voisey C."/>
        </authorList>
    </citation>
    <scope>NUCLEOTIDE SEQUENCE [LARGE SCALE GENOMIC DNA]</scope>
    <source>
        <strain evidence="2 3">AGR01</strain>
    </source>
</reference>
<dbReference type="InterPro" id="IPR005302">
    <property type="entry name" value="MoCF_Sase_C"/>
</dbReference>
<dbReference type="GO" id="GO:0030151">
    <property type="term" value="F:molybdenum ion binding"/>
    <property type="evidence" value="ECO:0007669"/>
    <property type="project" value="InterPro"/>
</dbReference>
<dbReference type="Pfam" id="PF03473">
    <property type="entry name" value="MOSC"/>
    <property type="match status" value="1"/>
</dbReference>
<accession>A0AAN6LXB7</accession>
<feature type="domain" description="MOSC" evidence="1">
    <location>
        <begin position="195"/>
        <end position="349"/>
    </location>
</feature>
<name>A0AAN6LXB7_9PLEO</name>
<dbReference type="PANTHER" id="PTHR14237:SF34">
    <property type="entry name" value="MOSC DOMAIN PROTEIN (AFU_ORTHOLOGUE AFUA_2G07820)"/>
    <property type="match status" value="1"/>
</dbReference>
<dbReference type="EMBL" id="WVTA01000008">
    <property type="protein sequence ID" value="KAK3207940.1"/>
    <property type="molecule type" value="Genomic_DNA"/>
</dbReference>
<keyword evidence="3" id="KW-1185">Reference proteome</keyword>